<evidence type="ECO:0000313" key="1">
    <source>
        <dbReference type="EMBL" id="KZS17304.1"/>
    </source>
</evidence>
<dbReference type="AlphaFoldDB" id="A0A165A8M7"/>
<sequence length="56" mass="6253">MEKAKAARRKMLLSHFPTKKTGWGQNQIVNKHTHSGTTLLRICSSGCPSNDKQNSE</sequence>
<keyword evidence="2" id="KW-1185">Reference proteome</keyword>
<reference evidence="1 2" key="1">
    <citation type="submission" date="2016-03" db="EMBL/GenBank/DDBJ databases">
        <title>EvidentialGene: Evidence-directed Construction of Genes on Genomes.</title>
        <authorList>
            <person name="Gilbert D.G."/>
            <person name="Choi J.-H."/>
            <person name="Mockaitis K."/>
            <person name="Colbourne J."/>
            <person name="Pfrender M."/>
        </authorList>
    </citation>
    <scope>NUCLEOTIDE SEQUENCE [LARGE SCALE GENOMIC DNA]</scope>
    <source>
        <strain evidence="1 2">Xinb3</strain>
        <tissue evidence="1">Complete organism</tissue>
    </source>
</reference>
<dbReference type="EMBL" id="LRGB01000642">
    <property type="protein sequence ID" value="KZS17304.1"/>
    <property type="molecule type" value="Genomic_DNA"/>
</dbReference>
<dbReference type="Proteomes" id="UP000076858">
    <property type="component" value="Unassembled WGS sequence"/>
</dbReference>
<gene>
    <name evidence="1" type="ORF">APZ42_016939</name>
</gene>
<evidence type="ECO:0000313" key="2">
    <source>
        <dbReference type="Proteomes" id="UP000076858"/>
    </source>
</evidence>
<comment type="caution">
    <text evidence="1">The sequence shown here is derived from an EMBL/GenBank/DDBJ whole genome shotgun (WGS) entry which is preliminary data.</text>
</comment>
<name>A0A165A8M7_9CRUS</name>
<organism evidence="1 2">
    <name type="scientific">Daphnia magna</name>
    <dbReference type="NCBI Taxonomy" id="35525"/>
    <lineage>
        <taxon>Eukaryota</taxon>
        <taxon>Metazoa</taxon>
        <taxon>Ecdysozoa</taxon>
        <taxon>Arthropoda</taxon>
        <taxon>Crustacea</taxon>
        <taxon>Branchiopoda</taxon>
        <taxon>Diplostraca</taxon>
        <taxon>Cladocera</taxon>
        <taxon>Anomopoda</taxon>
        <taxon>Daphniidae</taxon>
        <taxon>Daphnia</taxon>
    </lineage>
</organism>
<protein>
    <submittedName>
        <fullName evidence="1">Uncharacterized protein</fullName>
    </submittedName>
</protein>
<accession>A0A165A8M7</accession>
<proteinExistence type="predicted"/>